<reference evidence="2" key="1">
    <citation type="submission" date="2020-02" db="EMBL/GenBank/DDBJ databases">
        <authorList>
            <person name="Meier V. D."/>
        </authorList>
    </citation>
    <scope>NUCLEOTIDE SEQUENCE</scope>
    <source>
        <strain evidence="2">AVDCRST_MAG35</strain>
    </source>
</reference>
<feature type="region of interest" description="Disordered" evidence="1">
    <location>
        <begin position="1"/>
        <end position="114"/>
    </location>
</feature>
<gene>
    <name evidence="2" type="ORF">AVDCRST_MAG35-1304</name>
</gene>
<feature type="non-terminal residue" evidence="2">
    <location>
        <position position="114"/>
    </location>
</feature>
<dbReference type="AlphaFoldDB" id="A0A6J4P9Y5"/>
<sequence length="114" mass="12377">GQERSRGRLGRAGRDHRRRGHRADRCRARGGSRFGRARDGPEAARAGALARGRRPRPRARPGRRPPAVALGGGPRGRQRGDRGVLRGQRPGDPGRGSGPHRRAGPGHGHRRRHG</sequence>
<feature type="non-terminal residue" evidence="2">
    <location>
        <position position="1"/>
    </location>
</feature>
<dbReference type="EMBL" id="CADCUY010000273">
    <property type="protein sequence ID" value="CAA9408664.1"/>
    <property type="molecule type" value="Genomic_DNA"/>
</dbReference>
<accession>A0A6J4P9Y5</accession>
<name>A0A6J4P9Y5_9ACTN</name>
<feature type="compositionally biased region" description="Basic residues" evidence="1">
    <location>
        <begin position="7"/>
        <end position="30"/>
    </location>
</feature>
<organism evidence="2">
    <name type="scientific">uncultured Quadrisphaera sp</name>
    <dbReference type="NCBI Taxonomy" id="904978"/>
    <lineage>
        <taxon>Bacteria</taxon>
        <taxon>Bacillati</taxon>
        <taxon>Actinomycetota</taxon>
        <taxon>Actinomycetes</taxon>
        <taxon>Kineosporiales</taxon>
        <taxon>Kineosporiaceae</taxon>
        <taxon>Quadrisphaera</taxon>
        <taxon>environmental samples</taxon>
    </lineage>
</organism>
<feature type="compositionally biased region" description="Basic residues" evidence="1">
    <location>
        <begin position="51"/>
        <end position="63"/>
    </location>
</feature>
<feature type="compositionally biased region" description="Basic residues" evidence="1">
    <location>
        <begin position="98"/>
        <end position="114"/>
    </location>
</feature>
<evidence type="ECO:0000313" key="2">
    <source>
        <dbReference type="EMBL" id="CAA9408664.1"/>
    </source>
</evidence>
<proteinExistence type="predicted"/>
<evidence type="ECO:0000256" key="1">
    <source>
        <dbReference type="SAM" id="MobiDB-lite"/>
    </source>
</evidence>
<protein>
    <submittedName>
        <fullName evidence="2">Uncharacterized protein</fullName>
    </submittedName>
</protein>